<dbReference type="EMBL" id="RBXX01000002">
    <property type="protein sequence ID" value="RKT86477.1"/>
    <property type="molecule type" value="Genomic_DNA"/>
</dbReference>
<feature type="signal peptide" evidence="1">
    <location>
        <begin position="1"/>
        <end position="29"/>
    </location>
</feature>
<dbReference type="AlphaFoldDB" id="A0A1I5B5X5"/>
<dbReference type="Proteomes" id="UP000270697">
    <property type="component" value="Unassembled WGS sequence"/>
</dbReference>
<sequence>MNTKFRIAAIAGVACVVGVGAVTAGSVLASGPAVSASSAVTVLADPGEVPCTAEDIDITVTKDLSPPGEYEEFLIKYSAATPETSCTLQGPPIKAGLFTEAGPVPGVVVESDDGMGDPVLVEGSMFGISRISQTTSDPANPVIPASIELTLPGVPAGQDSREVGAWPAGEPVKGSSLYATQITQSAAG</sequence>
<evidence type="ECO:0000313" key="2">
    <source>
        <dbReference type="EMBL" id="RKT86477.1"/>
    </source>
</evidence>
<dbReference type="Proteomes" id="UP000199398">
    <property type="component" value="Unassembled WGS sequence"/>
</dbReference>
<keyword evidence="1" id="KW-0732">Signal</keyword>
<dbReference type="EMBL" id="FOUP01000006">
    <property type="protein sequence ID" value="SFN70105.1"/>
    <property type="molecule type" value="Genomic_DNA"/>
</dbReference>
<evidence type="ECO:0008006" key="6">
    <source>
        <dbReference type="Google" id="ProtNLM"/>
    </source>
</evidence>
<proteinExistence type="predicted"/>
<keyword evidence="5" id="KW-1185">Reference proteome</keyword>
<feature type="chain" id="PRO_5038675708" description="DUF4232 domain-containing protein" evidence="1">
    <location>
        <begin position="30"/>
        <end position="188"/>
    </location>
</feature>
<evidence type="ECO:0000313" key="4">
    <source>
        <dbReference type="Proteomes" id="UP000199398"/>
    </source>
</evidence>
<dbReference type="RefSeq" id="WP_093153811.1">
    <property type="nucleotide sequence ID" value="NZ_FOUP01000006.1"/>
</dbReference>
<accession>A0A1I5B5X5</accession>
<reference evidence="3 4" key="1">
    <citation type="submission" date="2016-10" db="EMBL/GenBank/DDBJ databases">
        <authorList>
            <person name="de Groot N.N."/>
        </authorList>
    </citation>
    <scope>NUCLEOTIDE SEQUENCE [LARGE SCALE GENOMIC DNA]</scope>
    <source>
        <strain evidence="3 4">CPCC 201259</strain>
    </source>
</reference>
<dbReference type="OrthoDB" id="5185278at2"/>
<reference evidence="2 5" key="2">
    <citation type="submission" date="2018-10" db="EMBL/GenBank/DDBJ databases">
        <title>Sequencing the genomes of 1000 actinobacteria strains.</title>
        <authorList>
            <person name="Klenk H.-P."/>
        </authorList>
    </citation>
    <scope>NUCLEOTIDE SEQUENCE [LARGE SCALE GENOMIC DNA]</scope>
    <source>
        <strain evidence="2 5">DSM 45119</strain>
    </source>
</reference>
<name>A0A1I5B5X5_9PSEU</name>
<evidence type="ECO:0000256" key="1">
    <source>
        <dbReference type="SAM" id="SignalP"/>
    </source>
</evidence>
<evidence type="ECO:0000313" key="3">
    <source>
        <dbReference type="EMBL" id="SFN70105.1"/>
    </source>
</evidence>
<protein>
    <recommendedName>
        <fullName evidence="6">DUF4232 domain-containing protein</fullName>
    </recommendedName>
</protein>
<gene>
    <name evidence="2" type="ORF">ATL45_4854</name>
    <name evidence="3" type="ORF">SAMN05421805_106128</name>
</gene>
<evidence type="ECO:0000313" key="5">
    <source>
        <dbReference type="Proteomes" id="UP000270697"/>
    </source>
</evidence>
<organism evidence="3 4">
    <name type="scientific">Saccharopolyspora antimicrobica</name>
    <dbReference type="NCBI Taxonomy" id="455193"/>
    <lineage>
        <taxon>Bacteria</taxon>
        <taxon>Bacillati</taxon>
        <taxon>Actinomycetota</taxon>
        <taxon>Actinomycetes</taxon>
        <taxon>Pseudonocardiales</taxon>
        <taxon>Pseudonocardiaceae</taxon>
        <taxon>Saccharopolyspora</taxon>
    </lineage>
</organism>